<dbReference type="CDD" id="cd00254">
    <property type="entry name" value="LT-like"/>
    <property type="match status" value="1"/>
</dbReference>
<dbReference type="InterPro" id="IPR008258">
    <property type="entry name" value="Transglycosylase_SLT_dom_1"/>
</dbReference>
<comment type="caution">
    <text evidence="3">The sequence shown here is derived from an EMBL/GenBank/DDBJ whole genome shotgun (WGS) entry which is preliminary data.</text>
</comment>
<evidence type="ECO:0000256" key="1">
    <source>
        <dbReference type="SAM" id="MobiDB-lite"/>
    </source>
</evidence>
<dbReference type="SUPFAM" id="SSF53955">
    <property type="entry name" value="Lysozyme-like"/>
    <property type="match status" value="1"/>
</dbReference>
<organism evidence="3">
    <name type="scientific">mine drainage metagenome</name>
    <dbReference type="NCBI Taxonomy" id="410659"/>
    <lineage>
        <taxon>unclassified sequences</taxon>
        <taxon>metagenomes</taxon>
        <taxon>ecological metagenomes</taxon>
    </lineage>
</organism>
<dbReference type="InterPro" id="IPR023346">
    <property type="entry name" value="Lysozyme-like_dom_sf"/>
</dbReference>
<accession>E6QP65</accession>
<gene>
    <name evidence="3" type="ORF">CARN6_2578</name>
</gene>
<dbReference type="EMBL" id="CABQ01000311">
    <property type="protein sequence ID" value="CBI09036.1"/>
    <property type="molecule type" value="Genomic_DNA"/>
</dbReference>
<dbReference type="AlphaFoldDB" id="E6QP65"/>
<dbReference type="PANTHER" id="PTHR37423">
    <property type="entry name" value="SOLUBLE LYTIC MUREIN TRANSGLYCOSYLASE-RELATED"/>
    <property type="match status" value="1"/>
</dbReference>
<feature type="compositionally biased region" description="Low complexity" evidence="1">
    <location>
        <begin position="82"/>
        <end position="95"/>
    </location>
</feature>
<dbReference type="PANTHER" id="PTHR37423:SF2">
    <property type="entry name" value="MEMBRANE-BOUND LYTIC MUREIN TRANSGLYCOSYLASE C"/>
    <property type="match status" value="1"/>
</dbReference>
<reference evidence="3" key="1">
    <citation type="submission" date="2009-10" db="EMBL/GenBank/DDBJ databases">
        <title>Diversity of trophic interactions inside an arsenic-rich microbial ecosystem.</title>
        <authorList>
            <person name="Bertin P.N."/>
            <person name="Heinrich-Salmeron A."/>
            <person name="Pelletier E."/>
            <person name="Goulhen-Chollet F."/>
            <person name="Arsene-Ploetze F."/>
            <person name="Gallien S."/>
            <person name="Calteau A."/>
            <person name="Vallenet D."/>
            <person name="Casiot C."/>
            <person name="Chane-Woon-Ming B."/>
            <person name="Giloteaux L."/>
            <person name="Barakat M."/>
            <person name="Bonnefoy V."/>
            <person name="Bruneel O."/>
            <person name="Chandler M."/>
            <person name="Cleiss J."/>
            <person name="Duran R."/>
            <person name="Elbaz-Poulichet F."/>
            <person name="Fonknechten N."/>
            <person name="Lauga B."/>
            <person name="Mornico D."/>
            <person name="Ortet P."/>
            <person name="Schaeffer C."/>
            <person name="Siguier P."/>
            <person name="Alexander Thil Smith A."/>
            <person name="Van Dorsselaer A."/>
            <person name="Weissenbach J."/>
            <person name="Medigue C."/>
            <person name="Le Paslier D."/>
        </authorList>
    </citation>
    <scope>NUCLEOTIDE SEQUENCE</scope>
</reference>
<evidence type="ECO:0000313" key="3">
    <source>
        <dbReference type="EMBL" id="CBI09036.1"/>
    </source>
</evidence>
<feature type="domain" description="Transglycosylase SLT" evidence="2">
    <location>
        <begin position="621"/>
        <end position="706"/>
    </location>
</feature>
<dbReference type="Pfam" id="PF01464">
    <property type="entry name" value="SLT"/>
    <property type="match status" value="1"/>
</dbReference>
<evidence type="ECO:0000259" key="2">
    <source>
        <dbReference type="Pfam" id="PF01464"/>
    </source>
</evidence>
<feature type="region of interest" description="Disordered" evidence="1">
    <location>
        <begin position="82"/>
        <end position="117"/>
    </location>
</feature>
<protein>
    <recommendedName>
        <fullName evidence="2">Transglycosylase SLT domain-containing protein</fullName>
    </recommendedName>
</protein>
<dbReference type="Gene3D" id="1.10.530.10">
    <property type="match status" value="1"/>
</dbReference>
<sequence length="731" mass="74862">MAGIGTILSQFADELLHHGQAGATIPGVGSIHATATPAPGLHVPTPLGPQIAAQKAQTSIATPAVPANLSALIAGSIRPTAVPGTSSPVGSSPATVAPPHPLPGATPSVQRVTAAPGAPTLSPGVDYDQAAINADQAYGAFVKGEKPFVQPQYKAPNKYLEYGSALLGLMFPGSPFSHAMSGLGQGLLQGSQQKYARNEQAAEIGYKNQLAKAAQLENESKITGDIAARHDDMIMRSQYYASLAKARLASARASLENAATHAQQFGLNVQKFGEKDAHDQAMIGILTQRNLITQSDAVSNQGVRMKVAELDAATREQGFKNNAVLHQAALAANAAKAKMDAALRYYSSSAFTGTPAQAQAAIAAATTEFSTTVGAAYEGAASEISALGNAEIATNPAPVGTGGVPGVAGGGTTINLNLGGGTSTGNPLLDAILGKTLGATPGANPAAPAAGSPTTGKQWGTGVPEPVLGNLANLVGQHWNQYQTEQQVEQALLSDPRTAAAISAPQMQHLLGVWANAKHTHHPGVSSTETPHKAAPQEYLGPGETHQGAQTAQGLVHFIEGLPGEIMHLGNTKLGEPLTPHASPHPSQHVSEAEPIGPQPTVGDVIQHAAKATGFGPEGIPLIAAVLQNESGGNPNALSKTGAIGYMQLEPGTARELGVNPHDPTQNILGGATYLKQMIDKFHSIPLAIAAYNAGPGAVVKYRGIPPFPETRAYVQNVMATYLGFLHAPAG</sequence>
<feature type="region of interest" description="Disordered" evidence="1">
    <location>
        <begin position="575"/>
        <end position="598"/>
    </location>
</feature>
<proteinExistence type="predicted"/>
<name>E6QP65_9ZZZZ</name>